<dbReference type="Pfam" id="PF00534">
    <property type="entry name" value="Glycos_transf_1"/>
    <property type="match status" value="1"/>
</dbReference>
<evidence type="ECO:0000313" key="4">
    <source>
        <dbReference type="EMBL" id="SUQ00465.1"/>
    </source>
</evidence>
<gene>
    <name evidence="3" type="ORF">CSF007_1725</name>
    <name evidence="4" type="ORF">NCTC10476_01758</name>
</gene>
<dbReference type="Pfam" id="PF13579">
    <property type="entry name" value="Glyco_trans_4_4"/>
    <property type="match status" value="1"/>
</dbReference>
<feature type="domain" description="Glycosyltransferase subfamily 4-like N-terminal" evidence="2">
    <location>
        <begin position="20"/>
        <end position="173"/>
    </location>
</feature>
<dbReference type="CDD" id="cd03794">
    <property type="entry name" value="GT4_WbuB-like"/>
    <property type="match status" value="1"/>
</dbReference>
<name>A0A0A8VDS8_YERRU</name>
<dbReference type="AlphaFoldDB" id="A0A0A8VDS8"/>
<evidence type="ECO:0000259" key="1">
    <source>
        <dbReference type="Pfam" id="PF00534"/>
    </source>
</evidence>
<dbReference type="PANTHER" id="PTHR12526">
    <property type="entry name" value="GLYCOSYLTRANSFERASE"/>
    <property type="match status" value="1"/>
</dbReference>
<dbReference type="Proteomes" id="UP000255169">
    <property type="component" value="Unassembled WGS sequence"/>
</dbReference>
<organism evidence="3">
    <name type="scientific">Yersinia ruckeri</name>
    <dbReference type="NCBI Taxonomy" id="29486"/>
    <lineage>
        <taxon>Bacteria</taxon>
        <taxon>Pseudomonadati</taxon>
        <taxon>Pseudomonadota</taxon>
        <taxon>Gammaproteobacteria</taxon>
        <taxon>Enterobacterales</taxon>
        <taxon>Yersiniaceae</taxon>
        <taxon>Yersinia</taxon>
    </lineage>
</organism>
<evidence type="ECO:0000313" key="3">
    <source>
        <dbReference type="EMBL" id="CEK26134.1"/>
    </source>
</evidence>
<dbReference type="RefSeq" id="WP_038251059.1">
    <property type="nucleotide sequence ID" value="NZ_CABIHT010000006.1"/>
</dbReference>
<dbReference type="GeneID" id="66878119"/>
<dbReference type="InterPro" id="IPR028098">
    <property type="entry name" value="Glyco_trans_4-like_N"/>
</dbReference>
<dbReference type="InterPro" id="IPR001296">
    <property type="entry name" value="Glyco_trans_1"/>
</dbReference>
<reference evidence="3" key="1">
    <citation type="journal article" date="2015" name="Genome Announc.">
        <title>Complete Genome Sequence of Yersinia ruckeri Strain CSF007-82, Etiologic Agent of Red Mouth Disease in Salmonid Fish.</title>
        <authorList>
            <person name="Nelson M.C."/>
            <person name="LaPatra S.E."/>
            <person name="Welch T.J."/>
            <person name="Graf J."/>
        </authorList>
    </citation>
    <scope>NUCLEOTIDE SEQUENCE</scope>
    <source>
        <strain evidence="3">CSF007-82</strain>
    </source>
</reference>
<dbReference type="PANTHER" id="PTHR12526:SF609">
    <property type="entry name" value="LIPOPOLYSACCHARIDE BIOSYNTHESIS PROTEIN"/>
    <property type="match status" value="1"/>
</dbReference>
<proteinExistence type="predicted"/>
<keyword evidence="5" id="KW-1185">Reference proteome</keyword>
<reference evidence="4 5" key="2">
    <citation type="submission" date="2018-06" db="EMBL/GenBank/DDBJ databases">
        <authorList>
            <consortium name="Pathogen Informatics"/>
            <person name="Doyle S."/>
        </authorList>
    </citation>
    <scope>NUCLEOTIDE SEQUENCE [LARGE SCALE GENOMIC DNA]</scope>
    <source>
        <strain evidence="4 5">NCTC10476</strain>
    </source>
</reference>
<dbReference type="SUPFAM" id="SSF53756">
    <property type="entry name" value="UDP-Glycosyltransferase/glycogen phosphorylase"/>
    <property type="match status" value="1"/>
</dbReference>
<sequence length="401" mass="45918">MHLVLIIDDYLPHSTRVGAKMFHELALELLSRGHKITVITPDTHQESLFQETDIDGVRVWSFRSGPTKNISKVIRAFNESMLSVRAWRAVGQRISPEMFQGIVYYSPSIFWGGLVARIKKRCRCPAYLVLRDLFPQWVVDAGMMRQGSIIERYFRYFERNSYRQAEHIGLMSERNLDVFRYQHNGYRCEVLRNWASLIATEPESQRISCREKLGLEGKVIFFYGGNIGYAQDMANLMRLARNMHAYENVHFLFVGQGDEVSLIKQLAASWRLKNFTYLPSVSQAEFKQILTEVDVGLFSLAANHTAHNFPGKLLGYMVQHLPILGSINANNDLMDIVNKNNAGFIHVNGDDEHLLNSAISLLDKTRRRVMGECAYRLLEAEFSVGTAARLIEDRLESMACD</sequence>
<protein>
    <submittedName>
        <fullName evidence="3">Glycosyltransferase</fullName>
    </submittedName>
    <submittedName>
        <fullName evidence="4">Putative glycosyl transferase</fullName>
    </submittedName>
</protein>
<evidence type="ECO:0000313" key="5">
    <source>
        <dbReference type="Proteomes" id="UP000255169"/>
    </source>
</evidence>
<dbReference type="Gene3D" id="3.40.50.2000">
    <property type="entry name" value="Glycogen Phosphorylase B"/>
    <property type="match status" value="2"/>
</dbReference>
<accession>A0A0A8VDS8</accession>
<dbReference type="GO" id="GO:1901135">
    <property type="term" value="P:carbohydrate derivative metabolic process"/>
    <property type="evidence" value="ECO:0007669"/>
    <property type="project" value="UniProtKB-ARBA"/>
</dbReference>
<dbReference type="OrthoDB" id="9787293at2"/>
<dbReference type="EMBL" id="LN681231">
    <property type="protein sequence ID" value="CEK26134.1"/>
    <property type="molecule type" value="Genomic_DNA"/>
</dbReference>
<dbReference type="GO" id="GO:0016757">
    <property type="term" value="F:glycosyltransferase activity"/>
    <property type="evidence" value="ECO:0007669"/>
    <property type="project" value="InterPro"/>
</dbReference>
<evidence type="ECO:0000259" key="2">
    <source>
        <dbReference type="Pfam" id="PF13579"/>
    </source>
</evidence>
<feature type="domain" description="Glycosyl transferase family 1" evidence="1">
    <location>
        <begin position="210"/>
        <end position="372"/>
    </location>
</feature>
<keyword evidence="3" id="KW-0808">Transferase</keyword>
<dbReference type="EMBL" id="UHJG01000001">
    <property type="protein sequence ID" value="SUQ00465.1"/>
    <property type="molecule type" value="Genomic_DNA"/>
</dbReference>